<proteinExistence type="predicted"/>
<dbReference type="AlphaFoldDB" id="A0A6C8M022"/>
<keyword evidence="1" id="KW-0067">ATP-binding</keyword>
<gene>
    <name evidence="1" type="ORF">E4904_23175</name>
</gene>
<name>A0A6C8M022_SALET</name>
<evidence type="ECO:0000313" key="1">
    <source>
        <dbReference type="EMBL" id="KAA7278498.1"/>
    </source>
</evidence>
<feature type="non-terminal residue" evidence="1">
    <location>
        <position position="101"/>
    </location>
</feature>
<protein>
    <submittedName>
        <fullName evidence="1">DNA helicase RecG</fullName>
    </submittedName>
</protein>
<dbReference type="GO" id="GO:0004386">
    <property type="term" value="F:helicase activity"/>
    <property type="evidence" value="ECO:0007669"/>
    <property type="project" value="UniProtKB-KW"/>
</dbReference>
<dbReference type="Proteomes" id="UP000323452">
    <property type="component" value="Unassembled WGS sequence"/>
</dbReference>
<evidence type="ECO:0000313" key="2">
    <source>
        <dbReference type="Proteomes" id="UP000323452"/>
    </source>
</evidence>
<reference evidence="1 2" key="1">
    <citation type="journal article" date="2019" name="Proc. Natl. Acad. Sci. U.S.A.">
        <title>Microbiome composition shapes rapid genomic adaptation of Drosophila melanogaster.</title>
        <authorList>
            <person name="Rudman S.M."/>
            <person name="Greenblum S."/>
            <person name="Hughes R.C."/>
            <person name="Rajpurohit S."/>
            <person name="Kiratli O."/>
            <person name="Lowder D.B."/>
            <person name="Lemmon S.G."/>
            <person name="Petrov D.A."/>
            <person name="Chaston J.M."/>
            <person name="Schmidt P."/>
        </authorList>
    </citation>
    <scope>NUCLEOTIDE SEQUENCE [LARGE SCALE GENOMIC DNA]</scope>
    <source>
        <strain evidence="1 2">ME2L-19-234</strain>
    </source>
</reference>
<organism evidence="1 2">
    <name type="scientific">Salmonella enterica subsp. enterica serovar Cerro</name>
    <dbReference type="NCBI Taxonomy" id="340188"/>
    <lineage>
        <taxon>Bacteria</taxon>
        <taxon>Pseudomonadati</taxon>
        <taxon>Pseudomonadota</taxon>
        <taxon>Gammaproteobacteria</taxon>
        <taxon>Enterobacterales</taxon>
        <taxon>Enterobacteriaceae</taxon>
        <taxon>Salmonella</taxon>
    </lineage>
</organism>
<dbReference type="EMBL" id="SRAQ01000043">
    <property type="protein sequence ID" value="KAA7278498.1"/>
    <property type="molecule type" value="Genomic_DNA"/>
</dbReference>
<sequence>MYITDSPDWLRLQKALTVEAERGFVDLMGKQYRFSEFLSLSFGKSPDGLPFEERQRWQSMALEFANYPQLTFEERQSLVAATRQYIFNTFQATPAEEQSYT</sequence>
<accession>A0A6C8M022</accession>
<keyword evidence="1" id="KW-0347">Helicase</keyword>
<comment type="caution">
    <text evidence="1">The sequence shown here is derived from an EMBL/GenBank/DDBJ whole genome shotgun (WGS) entry which is preliminary data.</text>
</comment>
<keyword evidence="1" id="KW-0547">Nucleotide-binding</keyword>
<keyword evidence="1" id="KW-0378">Hydrolase</keyword>